<evidence type="ECO:0000256" key="3">
    <source>
        <dbReference type="ARBA" id="ARBA00022692"/>
    </source>
</evidence>
<dbReference type="PANTHER" id="PTHR36115">
    <property type="entry name" value="PROLINE-RICH ANTIGEN HOMOLOG-RELATED"/>
    <property type="match status" value="1"/>
</dbReference>
<organism evidence="8 9">
    <name type="scientific">Longispora fulva</name>
    <dbReference type="NCBI Taxonomy" id="619741"/>
    <lineage>
        <taxon>Bacteria</taxon>
        <taxon>Bacillati</taxon>
        <taxon>Actinomycetota</taxon>
        <taxon>Actinomycetes</taxon>
        <taxon>Micromonosporales</taxon>
        <taxon>Micromonosporaceae</taxon>
        <taxon>Longispora</taxon>
    </lineage>
</organism>
<keyword evidence="4 6" id="KW-1133">Transmembrane helix</keyword>
<gene>
    <name evidence="8" type="ORF">IW245_004442</name>
</gene>
<keyword evidence="2" id="KW-1003">Cell membrane</keyword>
<comment type="subcellular location">
    <subcellularLocation>
        <location evidence="1">Cell membrane</location>
        <topology evidence="1">Multi-pass membrane protein</topology>
    </subcellularLocation>
</comment>
<name>A0A8J7GKC7_9ACTN</name>
<protein>
    <submittedName>
        <fullName evidence="8">Putative RDD family membrane protein YckC</fullName>
    </submittedName>
</protein>
<dbReference type="RefSeq" id="WP_197005026.1">
    <property type="nucleotide sequence ID" value="NZ_BONS01000017.1"/>
</dbReference>
<dbReference type="InterPro" id="IPR010432">
    <property type="entry name" value="RDD"/>
</dbReference>
<dbReference type="GO" id="GO:0005886">
    <property type="term" value="C:plasma membrane"/>
    <property type="evidence" value="ECO:0007669"/>
    <property type="project" value="UniProtKB-SubCell"/>
</dbReference>
<keyword evidence="3 6" id="KW-0812">Transmembrane</keyword>
<feature type="transmembrane region" description="Helical" evidence="6">
    <location>
        <begin position="16"/>
        <end position="33"/>
    </location>
</feature>
<proteinExistence type="predicted"/>
<evidence type="ECO:0000313" key="9">
    <source>
        <dbReference type="Proteomes" id="UP000622552"/>
    </source>
</evidence>
<reference evidence="8" key="1">
    <citation type="submission" date="2020-11" db="EMBL/GenBank/DDBJ databases">
        <title>Sequencing the genomes of 1000 actinobacteria strains.</title>
        <authorList>
            <person name="Klenk H.-P."/>
        </authorList>
    </citation>
    <scope>NUCLEOTIDE SEQUENCE</scope>
    <source>
        <strain evidence="8">DSM 45356</strain>
    </source>
</reference>
<dbReference type="Pfam" id="PF06271">
    <property type="entry name" value="RDD"/>
    <property type="match status" value="1"/>
</dbReference>
<evidence type="ECO:0000256" key="2">
    <source>
        <dbReference type="ARBA" id="ARBA00022475"/>
    </source>
</evidence>
<keyword evidence="9" id="KW-1185">Reference proteome</keyword>
<evidence type="ECO:0000259" key="7">
    <source>
        <dbReference type="Pfam" id="PF06271"/>
    </source>
</evidence>
<accession>A0A8J7GKC7</accession>
<feature type="domain" description="RDD" evidence="7">
    <location>
        <begin position="10"/>
        <end position="112"/>
    </location>
</feature>
<evidence type="ECO:0000313" key="8">
    <source>
        <dbReference type="EMBL" id="MBG6138248.1"/>
    </source>
</evidence>
<dbReference type="InterPro" id="IPR051791">
    <property type="entry name" value="Pra-immunoreactive"/>
</dbReference>
<evidence type="ECO:0000256" key="6">
    <source>
        <dbReference type="SAM" id="Phobius"/>
    </source>
</evidence>
<evidence type="ECO:0000256" key="5">
    <source>
        <dbReference type="ARBA" id="ARBA00023136"/>
    </source>
</evidence>
<dbReference type="EMBL" id="JADOUF010000001">
    <property type="protein sequence ID" value="MBG6138248.1"/>
    <property type="molecule type" value="Genomic_DNA"/>
</dbReference>
<keyword evidence="5 6" id="KW-0472">Membrane</keyword>
<comment type="caution">
    <text evidence="8">The sequence shown here is derived from an EMBL/GenBank/DDBJ whole genome shotgun (WGS) entry which is preliminary data.</text>
</comment>
<evidence type="ECO:0000256" key="1">
    <source>
        <dbReference type="ARBA" id="ARBA00004651"/>
    </source>
</evidence>
<dbReference type="Proteomes" id="UP000622552">
    <property type="component" value="Unassembled WGS sequence"/>
</dbReference>
<dbReference type="AlphaFoldDB" id="A0A8J7GKC7"/>
<evidence type="ECO:0000256" key="4">
    <source>
        <dbReference type="ARBA" id="ARBA00022989"/>
    </source>
</evidence>
<dbReference type="PANTHER" id="PTHR36115:SF6">
    <property type="entry name" value="PROLINE-RICH ANTIGEN HOMOLOG"/>
    <property type="match status" value="1"/>
</dbReference>
<sequence length="120" mass="12971">MAEDTPVELASMNQRFGALLIDWLLCMLIVAPFSQAGWMGAWALVALVVEYTFFAGLFGQTPGMRVLHIACALVPDGGPIGVPRAFLRGLLLAVVIPAVIMDDYGRGLHDRWVGSIMIKA</sequence>
<feature type="transmembrane region" description="Helical" evidence="6">
    <location>
        <begin position="39"/>
        <end position="58"/>
    </location>
</feature>